<evidence type="ECO:0000256" key="4">
    <source>
        <dbReference type="SAM" id="MobiDB-lite"/>
    </source>
</evidence>
<protein>
    <recommendedName>
        <fullName evidence="5">KOW domain-containing protein</fullName>
    </recommendedName>
</protein>
<dbReference type="SMART" id="SM00739">
    <property type="entry name" value="KOW"/>
    <property type="match status" value="1"/>
</dbReference>
<reference evidence="6 7" key="1">
    <citation type="submission" date="2019-10" db="EMBL/GenBank/DDBJ databases">
        <authorList>
            <person name="Palmer J.M."/>
        </authorList>
    </citation>
    <scope>NUCLEOTIDE SEQUENCE [LARGE SCALE GENOMIC DNA]</scope>
    <source>
        <strain evidence="6 7">TWF694</strain>
    </source>
</reference>
<keyword evidence="7" id="KW-1185">Reference proteome</keyword>
<evidence type="ECO:0000259" key="5">
    <source>
        <dbReference type="SMART" id="SM00739"/>
    </source>
</evidence>
<dbReference type="GO" id="GO:0005840">
    <property type="term" value="C:ribosome"/>
    <property type="evidence" value="ECO:0007669"/>
    <property type="project" value="UniProtKB-KW"/>
</dbReference>
<dbReference type="GO" id="GO:0003723">
    <property type="term" value="F:RNA binding"/>
    <property type="evidence" value="ECO:0007669"/>
    <property type="project" value="InterPro"/>
</dbReference>
<evidence type="ECO:0000256" key="2">
    <source>
        <dbReference type="ARBA" id="ARBA00022980"/>
    </source>
</evidence>
<dbReference type="AlphaFoldDB" id="A0AAV9WTY2"/>
<dbReference type="GO" id="GO:1990904">
    <property type="term" value="C:ribonucleoprotein complex"/>
    <property type="evidence" value="ECO:0007669"/>
    <property type="project" value="UniProtKB-KW"/>
</dbReference>
<dbReference type="InterPro" id="IPR005824">
    <property type="entry name" value="KOW"/>
</dbReference>
<evidence type="ECO:0000256" key="3">
    <source>
        <dbReference type="ARBA" id="ARBA00023274"/>
    </source>
</evidence>
<sequence length="383" mass="43875">MEKVIRRTALAKAQAARRYAREAQVRLAFKRQQREQYDATIRDHRKYLAQIQAELTEDVKLGPLAPVRGLDAKDRIARDLPTADALRLPEVVEKRKFFNIAVGDRVVLLAGKDRNKVGTVRDVDLDTDSVRVDGLNVYPIRTPEYFEGIDGGENPGVDQELPIPYTDVRLVHPVLDTKTNTLRDAIVKKVRIANVRRDINGKKTWTRYIAFTNTIVPWPEKVEPDYKDESCDTRRMDAEERTYVPTLLKPPIPDGVIDELRGKYSKFRDRHDREYVEKKMREDEEKKARLKAKVITPLMEINRKIRREKIEKGKKQKLTSDILEQIGRAMAHQGTPFLQERSKSSKILGEISRQRNAFTGFGAKFAPQASPPQPAATETPPSS</sequence>
<proteinExistence type="inferred from homology"/>
<dbReference type="InterPro" id="IPR041988">
    <property type="entry name" value="Ribosomal_uL24_KOW"/>
</dbReference>
<comment type="similarity">
    <text evidence="1">Belongs to the universal ribosomal protein uL24 family.</text>
</comment>
<keyword evidence="3" id="KW-0687">Ribonucleoprotein</keyword>
<dbReference type="Pfam" id="PF22682">
    <property type="entry name" value="Ribosomal_uL24m-like"/>
    <property type="match status" value="1"/>
</dbReference>
<comment type="caution">
    <text evidence="6">The sequence shown here is derived from an EMBL/GenBank/DDBJ whole genome shotgun (WGS) entry which is preliminary data.</text>
</comment>
<dbReference type="Proteomes" id="UP001365542">
    <property type="component" value="Unassembled WGS sequence"/>
</dbReference>
<feature type="region of interest" description="Disordered" evidence="4">
    <location>
        <begin position="358"/>
        <end position="383"/>
    </location>
</feature>
<gene>
    <name evidence="6" type="ORF">TWF694_005921</name>
</gene>
<dbReference type="CDD" id="cd06089">
    <property type="entry name" value="KOW_RPL26"/>
    <property type="match status" value="1"/>
</dbReference>
<dbReference type="EMBL" id="JAVHJO010000018">
    <property type="protein sequence ID" value="KAK6524265.1"/>
    <property type="molecule type" value="Genomic_DNA"/>
</dbReference>
<evidence type="ECO:0000256" key="1">
    <source>
        <dbReference type="ARBA" id="ARBA00010618"/>
    </source>
</evidence>
<evidence type="ECO:0000313" key="7">
    <source>
        <dbReference type="Proteomes" id="UP001365542"/>
    </source>
</evidence>
<dbReference type="PANTHER" id="PTHR12903">
    <property type="entry name" value="MITOCHONDRIAL RIBOSOMAL PROTEIN L24"/>
    <property type="match status" value="1"/>
</dbReference>
<organism evidence="6 7">
    <name type="scientific">Orbilia ellipsospora</name>
    <dbReference type="NCBI Taxonomy" id="2528407"/>
    <lineage>
        <taxon>Eukaryota</taxon>
        <taxon>Fungi</taxon>
        <taxon>Dikarya</taxon>
        <taxon>Ascomycota</taxon>
        <taxon>Pezizomycotina</taxon>
        <taxon>Orbiliomycetes</taxon>
        <taxon>Orbiliales</taxon>
        <taxon>Orbiliaceae</taxon>
        <taxon>Orbilia</taxon>
    </lineage>
</organism>
<dbReference type="Gene3D" id="2.30.30.30">
    <property type="match status" value="1"/>
</dbReference>
<dbReference type="InterPro" id="IPR008991">
    <property type="entry name" value="Translation_prot_SH3-like_sf"/>
</dbReference>
<dbReference type="InterPro" id="IPR014722">
    <property type="entry name" value="Rib_uL2_dom2"/>
</dbReference>
<dbReference type="GO" id="GO:0003735">
    <property type="term" value="F:structural constituent of ribosome"/>
    <property type="evidence" value="ECO:0007669"/>
    <property type="project" value="InterPro"/>
</dbReference>
<dbReference type="SUPFAM" id="SSF50104">
    <property type="entry name" value="Translation proteins SH3-like domain"/>
    <property type="match status" value="1"/>
</dbReference>
<evidence type="ECO:0000313" key="6">
    <source>
        <dbReference type="EMBL" id="KAK6524265.1"/>
    </source>
</evidence>
<dbReference type="GO" id="GO:0006412">
    <property type="term" value="P:translation"/>
    <property type="evidence" value="ECO:0007669"/>
    <property type="project" value="InterPro"/>
</dbReference>
<keyword evidence="2" id="KW-0689">Ribosomal protein</keyword>
<feature type="domain" description="KOW" evidence="5">
    <location>
        <begin position="99"/>
        <end position="126"/>
    </location>
</feature>
<name>A0AAV9WTY2_9PEZI</name>
<dbReference type="InterPro" id="IPR003256">
    <property type="entry name" value="Ribosomal_uL24"/>
</dbReference>
<accession>A0AAV9WTY2</accession>